<reference evidence="1" key="1">
    <citation type="submission" date="2018-02" db="EMBL/GenBank/DDBJ databases">
        <title>Rhizophora mucronata_Transcriptome.</title>
        <authorList>
            <person name="Meera S.P."/>
            <person name="Sreeshan A."/>
            <person name="Augustine A."/>
        </authorList>
    </citation>
    <scope>NUCLEOTIDE SEQUENCE</scope>
    <source>
        <tissue evidence="1">Leaf</tissue>
    </source>
</reference>
<protein>
    <submittedName>
        <fullName evidence="1">Uncharacterized protein</fullName>
    </submittedName>
</protein>
<dbReference type="EMBL" id="GGEC01047556">
    <property type="protein sequence ID" value="MBX28040.1"/>
    <property type="molecule type" value="Transcribed_RNA"/>
</dbReference>
<organism evidence="1">
    <name type="scientific">Rhizophora mucronata</name>
    <name type="common">Asiatic mangrove</name>
    <dbReference type="NCBI Taxonomy" id="61149"/>
    <lineage>
        <taxon>Eukaryota</taxon>
        <taxon>Viridiplantae</taxon>
        <taxon>Streptophyta</taxon>
        <taxon>Embryophyta</taxon>
        <taxon>Tracheophyta</taxon>
        <taxon>Spermatophyta</taxon>
        <taxon>Magnoliopsida</taxon>
        <taxon>eudicotyledons</taxon>
        <taxon>Gunneridae</taxon>
        <taxon>Pentapetalae</taxon>
        <taxon>rosids</taxon>
        <taxon>fabids</taxon>
        <taxon>Malpighiales</taxon>
        <taxon>Rhizophoraceae</taxon>
        <taxon>Rhizophora</taxon>
    </lineage>
</organism>
<proteinExistence type="predicted"/>
<sequence>MATSLICTGTSTAQKFWQLTAFSAIFLFKCQLHSQYDYKPRIMEHNF</sequence>
<evidence type="ECO:0000313" key="1">
    <source>
        <dbReference type="EMBL" id="MBX28040.1"/>
    </source>
</evidence>
<dbReference type="AlphaFoldDB" id="A0A2P2MCR9"/>
<name>A0A2P2MCR9_RHIMU</name>
<accession>A0A2P2MCR9</accession>